<sequence>MTTRRIAPILLGVAAIPVTLGLSGCSAFEPLLGGGSTSAVYRSTDAFADAAEKAGTSVPDWVTADATTIRVVYRDHGAILMTTPASDLAGCTDNGTTVEAPFIDSWWPLEPPATAKDCPGDWVVFTEGSSSYGYTTGSVRH</sequence>
<dbReference type="PROSITE" id="PS51257">
    <property type="entry name" value="PROKAR_LIPOPROTEIN"/>
    <property type="match status" value="1"/>
</dbReference>
<proteinExistence type="predicted"/>
<evidence type="ECO:0000313" key="1">
    <source>
        <dbReference type="EMBL" id="SJN41579.1"/>
    </source>
</evidence>
<evidence type="ECO:0008006" key="3">
    <source>
        <dbReference type="Google" id="ProtNLM"/>
    </source>
</evidence>
<dbReference type="RefSeq" id="WP_087138544.1">
    <property type="nucleotide sequence ID" value="NZ_FUKR01000073.1"/>
</dbReference>
<protein>
    <recommendedName>
        <fullName evidence="3">Lipoprotein</fullName>
    </recommendedName>
</protein>
<reference evidence="2" key="1">
    <citation type="submission" date="2017-02" db="EMBL/GenBank/DDBJ databases">
        <authorList>
            <person name="Dridi B."/>
        </authorList>
    </citation>
    <scope>NUCLEOTIDE SEQUENCE [LARGE SCALE GENOMIC DNA]</scope>
    <source>
        <strain evidence="2">EB411</strain>
    </source>
</reference>
<dbReference type="Proteomes" id="UP000196778">
    <property type="component" value="Unassembled WGS sequence"/>
</dbReference>
<name>A0A1R4KB94_9MICO</name>
<dbReference type="AlphaFoldDB" id="A0A1R4KB94"/>
<evidence type="ECO:0000313" key="2">
    <source>
        <dbReference type="Proteomes" id="UP000196778"/>
    </source>
</evidence>
<organism evidence="1 2">
    <name type="scientific">Mycetocola reblochoni REB411</name>
    <dbReference type="NCBI Taxonomy" id="1255698"/>
    <lineage>
        <taxon>Bacteria</taxon>
        <taxon>Bacillati</taxon>
        <taxon>Actinomycetota</taxon>
        <taxon>Actinomycetes</taxon>
        <taxon>Micrococcales</taxon>
        <taxon>Microbacteriaceae</taxon>
        <taxon>Mycetocola</taxon>
    </lineage>
</organism>
<dbReference type="EMBL" id="FUKR01000073">
    <property type="protein sequence ID" value="SJN41579.1"/>
    <property type="molecule type" value="Genomic_DNA"/>
</dbReference>
<gene>
    <name evidence="1" type="ORF">FM119_12725</name>
</gene>
<keyword evidence="2" id="KW-1185">Reference proteome</keyword>
<accession>A0A1R4KB94</accession>